<evidence type="ECO:0000256" key="8">
    <source>
        <dbReference type="ARBA" id="ARBA00023128"/>
    </source>
</evidence>
<name>G7E207_MIXOS</name>
<organism evidence="12 13">
    <name type="scientific">Mixia osmundae (strain CBS 9802 / IAM 14324 / JCM 22182 / KY 12970)</name>
    <dbReference type="NCBI Taxonomy" id="764103"/>
    <lineage>
        <taxon>Eukaryota</taxon>
        <taxon>Fungi</taxon>
        <taxon>Dikarya</taxon>
        <taxon>Basidiomycota</taxon>
        <taxon>Pucciniomycotina</taxon>
        <taxon>Mixiomycetes</taxon>
        <taxon>Mixiales</taxon>
        <taxon>Mixiaceae</taxon>
        <taxon>Mixia</taxon>
    </lineage>
</organism>
<keyword evidence="3 11" id="KW-0813">Transport</keyword>
<dbReference type="eggNOG" id="ENOG502SDS3">
    <property type="taxonomic scope" value="Eukaryota"/>
</dbReference>
<evidence type="ECO:0000313" key="12">
    <source>
        <dbReference type="EMBL" id="GAA96844.1"/>
    </source>
</evidence>
<evidence type="ECO:0000256" key="1">
    <source>
        <dbReference type="ARBA" id="ARBA00004273"/>
    </source>
</evidence>
<evidence type="ECO:0000256" key="6">
    <source>
        <dbReference type="ARBA" id="ARBA00022792"/>
    </source>
</evidence>
<keyword evidence="8 11" id="KW-0496">Mitochondrion</keyword>
<sequence length="111" mass="12679">MCSSRDWLKPKFWIGAAADMPPSATVNVVRYSALAGGILYGILHRRTINHKQAQEREHAELRKREGWVEQARKEYARQKLEREGGADSVISDPNNPAFDLEKLLLKYEATK</sequence>
<protein>
    <recommendedName>
        <fullName evidence="11">ATP synthase F(0) complex subunit e, mitochondrial</fullName>
    </recommendedName>
</protein>
<gene>
    <name evidence="12" type="primary">Mo03517</name>
    <name evidence="12" type="ORF">E5Q_03517</name>
</gene>
<keyword evidence="6 11" id="KW-0999">Mitochondrion inner membrane</keyword>
<dbReference type="InParanoid" id="G7E207"/>
<evidence type="ECO:0000256" key="3">
    <source>
        <dbReference type="ARBA" id="ARBA00022448"/>
    </source>
</evidence>
<comment type="function">
    <text evidence="11">Subunit e, of the mitochondrial membrane ATP synthase complex (F(1)F(0) ATP synthase or Complex V) that produces ATP from ADP in the presence of a proton gradient across the membrane which is generated by electron transport complexes of the respiratory chain. ATP synthase complex consist of a soluble F(1) head domain - the catalytic core - and a membrane F(1) domain - the membrane proton channel. These two domains are linked by a central stalk rotating inside the F(1) region and a stationary peripheral stalk. During catalysis, ATP synthesis in the catalytic domain of F(1) is coupled via a rotary mechanism of the central stalk subunits to proton translocation. In vivo, can only synthesize ATP although its ATP hydrolase activity can be activated artificially in vitro. Part of the complex F(0) domain.</text>
</comment>
<dbReference type="AlphaFoldDB" id="G7E207"/>
<comment type="subunit">
    <text evidence="11">F-type ATPases have 2 components, CF(1) - the catalytic core - and CF(0) - the membrane proton channel. CF(1) and CF(0) have multiple subunits.</text>
</comment>
<dbReference type="RefSeq" id="XP_014567300.1">
    <property type="nucleotide sequence ID" value="XM_014711814.1"/>
</dbReference>
<dbReference type="OMA" id="FYGLYHQ"/>
<evidence type="ECO:0000256" key="10">
    <source>
        <dbReference type="ARBA" id="ARBA00023310"/>
    </source>
</evidence>
<keyword evidence="9" id="KW-0472">Membrane</keyword>
<dbReference type="GO" id="GO:0015986">
    <property type="term" value="P:proton motive force-driven ATP synthesis"/>
    <property type="evidence" value="ECO:0007669"/>
    <property type="project" value="InterPro"/>
</dbReference>
<dbReference type="OrthoDB" id="2125027at2759"/>
<comment type="subcellular location">
    <subcellularLocation>
        <location evidence="1 11">Mitochondrion inner membrane</location>
    </subcellularLocation>
</comment>
<comment type="caution">
    <text evidence="12">The sequence shown here is derived from an EMBL/GenBank/DDBJ whole genome shotgun (WGS) entry which is preliminary data.</text>
</comment>
<dbReference type="InterPro" id="IPR008386">
    <property type="entry name" value="ATP_synth_F0_esu_mt"/>
</dbReference>
<evidence type="ECO:0000256" key="9">
    <source>
        <dbReference type="ARBA" id="ARBA00023136"/>
    </source>
</evidence>
<reference evidence="12 13" key="2">
    <citation type="journal article" date="2012" name="Open Biol.">
        <title>Characteristics of nucleosomes and linker DNA regions on the genome of the basidiomycete Mixia osmundae revealed by mono- and dinucleosome mapping.</title>
        <authorList>
            <person name="Nishida H."/>
            <person name="Kondo S."/>
            <person name="Matsumoto T."/>
            <person name="Suzuki Y."/>
            <person name="Yoshikawa H."/>
            <person name="Taylor T.D."/>
            <person name="Sugiyama J."/>
        </authorList>
    </citation>
    <scope>NUCLEOTIDE SEQUENCE [LARGE SCALE GENOMIC DNA]</scope>
    <source>
        <strain evidence="13">CBS 9802 / IAM 14324 / JCM 22182 / KY 12970</strain>
    </source>
</reference>
<dbReference type="Pfam" id="PF05680">
    <property type="entry name" value="ATP-synt_E"/>
    <property type="match status" value="1"/>
</dbReference>
<evidence type="ECO:0000256" key="2">
    <source>
        <dbReference type="ARBA" id="ARBA00007333"/>
    </source>
</evidence>
<evidence type="ECO:0000256" key="5">
    <source>
        <dbReference type="ARBA" id="ARBA00022781"/>
    </source>
</evidence>
<evidence type="ECO:0000256" key="7">
    <source>
        <dbReference type="ARBA" id="ARBA00023065"/>
    </source>
</evidence>
<accession>G7E207</accession>
<comment type="similarity">
    <text evidence="2 11">Belongs to the ATPase e subunit family.</text>
</comment>
<reference evidence="12 13" key="1">
    <citation type="journal article" date="2011" name="J. Gen. Appl. Microbiol.">
        <title>Draft genome sequencing of the enigmatic basidiomycete Mixia osmundae.</title>
        <authorList>
            <person name="Nishida H."/>
            <person name="Nagatsuka Y."/>
            <person name="Sugiyama J."/>
        </authorList>
    </citation>
    <scope>NUCLEOTIDE SEQUENCE [LARGE SCALE GENOMIC DNA]</scope>
    <source>
        <strain evidence="13">CBS 9802 / IAM 14324 / JCM 22182 / KY 12970</strain>
    </source>
</reference>
<evidence type="ECO:0000256" key="4">
    <source>
        <dbReference type="ARBA" id="ARBA00022547"/>
    </source>
</evidence>
<proteinExistence type="inferred from homology"/>
<keyword evidence="5 11" id="KW-0375">Hydrogen ion transport</keyword>
<dbReference type="GO" id="GO:0045259">
    <property type="term" value="C:proton-transporting ATP synthase complex"/>
    <property type="evidence" value="ECO:0007669"/>
    <property type="project" value="UniProtKB-UniRule"/>
</dbReference>
<dbReference type="STRING" id="764103.G7E207"/>
<keyword evidence="13" id="KW-1185">Reference proteome</keyword>
<dbReference type="GO" id="GO:0005743">
    <property type="term" value="C:mitochondrial inner membrane"/>
    <property type="evidence" value="ECO:0007669"/>
    <property type="project" value="UniProtKB-SubCell"/>
</dbReference>
<keyword evidence="7 11" id="KW-0406">Ion transport</keyword>
<evidence type="ECO:0000256" key="11">
    <source>
        <dbReference type="RuleBase" id="RU367005"/>
    </source>
</evidence>
<dbReference type="Proteomes" id="UP000009131">
    <property type="component" value="Unassembled WGS sequence"/>
</dbReference>
<keyword evidence="4 11" id="KW-0138">CF(0)</keyword>
<evidence type="ECO:0000313" key="13">
    <source>
        <dbReference type="Proteomes" id="UP000009131"/>
    </source>
</evidence>
<keyword evidence="10 11" id="KW-0066">ATP synthesis</keyword>
<dbReference type="HOGENOM" id="CLU_159435_0_0_1"/>
<dbReference type="GO" id="GO:0015078">
    <property type="term" value="F:proton transmembrane transporter activity"/>
    <property type="evidence" value="ECO:0007669"/>
    <property type="project" value="InterPro"/>
</dbReference>
<dbReference type="EMBL" id="BABT02000108">
    <property type="protein sequence ID" value="GAA96844.1"/>
    <property type="molecule type" value="Genomic_DNA"/>
</dbReference>